<accession>A0A542CTE4</accession>
<dbReference type="Gene3D" id="1.10.287.1060">
    <property type="entry name" value="ESAT-6-like"/>
    <property type="match status" value="1"/>
</dbReference>
<protein>
    <recommendedName>
        <fullName evidence="5">Type VII secretion system (Wss) protein ESAT-6</fullName>
    </recommendedName>
</protein>
<dbReference type="SUPFAM" id="SSF140453">
    <property type="entry name" value="EsxAB dimer-like"/>
    <property type="match status" value="1"/>
</dbReference>
<sequence length="387" mass="38617">MSIDTKIEGNPENVRGVSNWLRDSLAAGVSDAAGQIYQARNSADAGWQGEAGEAFSGKMTTAARKTDELAAAANTAAQNIDTYAAELHRAQEDMRGVRERAAAAGLMVNGDLIEDPGKGPPAPGAPPTGDAVTPGAVSAHNDAVAASNAHASKVAAYNTAKTESEAAKHIAKLAAETVKNAWQDIKQKPLLAVGDLTNGTAAALAAKHASILGKQAKFLSEESVKLVERARAAPAGTNASQIYRDFDAGRAVAYQADDVAAAAKNVDGNAAKWGFRAGGALAAAGVVYDIANGKPVAQAVTSGAVGFGASMAAGAAVGSFIPVPVAGTVVGAIVGAGVGVFTSGMVDSLWENGVGAVGDAIEDGLDAVGDTAEAVGGVIGDAWDAIF</sequence>
<dbReference type="InterPro" id="IPR036689">
    <property type="entry name" value="ESAT-6-like_sf"/>
</dbReference>
<evidence type="ECO:0000256" key="1">
    <source>
        <dbReference type="SAM" id="Coils"/>
    </source>
</evidence>
<comment type="caution">
    <text evidence="3">The sequence shown here is derived from an EMBL/GenBank/DDBJ whole genome shotgun (WGS) entry which is preliminary data.</text>
</comment>
<evidence type="ECO:0000313" key="4">
    <source>
        <dbReference type="Proteomes" id="UP000320876"/>
    </source>
</evidence>
<feature type="region of interest" description="Disordered" evidence="2">
    <location>
        <begin position="113"/>
        <end position="136"/>
    </location>
</feature>
<dbReference type="Proteomes" id="UP000320876">
    <property type="component" value="Unassembled WGS sequence"/>
</dbReference>
<dbReference type="OrthoDB" id="3296722at2"/>
<reference evidence="3 4" key="1">
    <citation type="submission" date="2019-06" db="EMBL/GenBank/DDBJ databases">
        <title>Sequencing the genomes of 1000 actinobacteria strains.</title>
        <authorList>
            <person name="Klenk H.-P."/>
        </authorList>
    </citation>
    <scope>NUCLEOTIDE SEQUENCE [LARGE SCALE GENOMIC DNA]</scope>
    <source>
        <strain evidence="3 4">DSM 45679</strain>
    </source>
</reference>
<dbReference type="RefSeq" id="WP_142003365.1">
    <property type="nucleotide sequence ID" value="NZ_VFML01000002.1"/>
</dbReference>
<keyword evidence="1" id="KW-0175">Coiled coil</keyword>
<organism evidence="3 4">
    <name type="scientific">Amycolatopsis cihanbeyliensis</name>
    <dbReference type="NCBI Taxonomy" id="1128664"/>
    <lineage>
        <taxon>Bacteria</taxon>
        <taxon>Bacillati</taxon>
        <taxon>Actinomycetota</taxon>
        <taxon>Actinomycetes</taxon>
        <taxon>Pseudonocardiales</taxon>
        <taxon>Pseudonocardiaceae</taxon>
        <taxon>Amycolatopsis</taxon>
    </lineage>
</organism>
<evidence type="ECO:0000313" key="3">
    <source>
        <dbReference type="EMBL" id="TQI94091.1"/>
    </source>
</evidence>
<feature type="compositionally biased region" description="Low complexity" evidence="2">
    <location>
        <begin position="127"/>
        <end position="136"/>
    </location>
</feature>
<proteinExistence type="predicted"/>
<gene>
    <name evidence="3" type="ORF">FB471_6244</name>
</gene>
<dbReference type="AlphaFoldDB" id="A0A542CTE4"/>
<evidence type="ECO:0008006" key="5">
    <source>
        <dbReference type="Google" id="ProtNLM"/>
    </source>
</evidence>
<feature type="coiled-coil region" evidence="1">
    <location>
        <begin position="73"/>
        <end position="100"/>
    </location>
</feature>
<dbReference type="EMBL" id="VFML01000002">
    <property type="protein sequence ID" value="TQI94091.1"/>
    <property type="molecule type" value="Genomic_DNA"/>
</dbReference>
<name>A0A542CTE4_AMYCI</name>
<keyword evidence="4" id="KW-1185">Reference proteome</keyword>
<evidence type="ECO:0000256" key="2">
    <source>
        <dbReference type="SAM" id="MobiDB-lite"/>
    </source>
</evidence>